<feature type="region of interest" description="Disordered" evidence="1">
    <location>
        <begin position="44"/>
        <end position="72"/>
    </location>
</feature>
<comment type="caution">
    <text evidence="2">The sequence shown here is derived from an EMBL/GenBank/DDBJ whole genome shotgun (WGS) entry which is preliminary data.</text>
</comment>
<evidence type="ECO:0000256" key="1">
    <source>
        <dbReference type="SAM" id="MobiDB-lite"/>
    </source>
</evidence>
<evidence type="ECO:0000313" key="3">
    <source>
        <dbReference type="Proteomes" id="UP000494165"/>
    </source>
</evidence>
<dbReference type="AlphaFoldDB" id="A0A8S1CIQ8"/>
<protein>
    <submittedName>
        <fullName evidence="2">Uncharacterized protein</fullName>
    </submittedName>
</protein>
<reference evidence="2 3" key="1">
    <citation type="submission" date="2020-04" db="EMBL/GenBank/DDBJ databases">
        <authorList>
            <person name="Alioto T."/>
            <person name="Alioto T."/>
            <person name="Gomez Garrido J."/>
        </authorList>
    </citation>
    <scope>NUCLEOTIDE SEQUENCE [LARGE SCALE GENOMIC DNA]</scope>
</reference>
<feature type="compositionally biased region" description="Low complexity" evidence="1">
    <location>
        <begin position="44"/>
        <end position="60"/>
    </location>
</feature>
<accession>A0A8S1CIQ8</accession>
<organism evidence="2 3">
    <name type="scientific">Cloeon dipterum</name>
    <dbReference type="NCBI Taxonomy" id="197152"/>
    <lineage>
        <taxon>Eukaryota</taxon>
        <taxon>Metazoa</taxon>
        <taxon>Ecdysozoa</taxon>
        <taxon>Arthropoda</taxon>
        <taxon>Hexapoda</taxon>
        <taxon>Insecta</taxon>
        <taxon>Pterygota</taxon>
        <taxon>Palaeoptera</taxon>
        <taxon>Ephemeroptera</taxon>
        <taxon>Pisciforma</taxon>
        <taxon>Baetidae</taxon>
        <taxon>Cloeon</taxon>
    </lineage>
</organism>
<gene>
    <name evidence="2" type="ORF">CLODIP_2_CD08128</name>
</gene>
<name>A0A8S1CIQ8_9INSE</name>
<keyword evidence="3" id="KW-1185">Reference proteome</keyword>
<evidence type="ECO:0000313" key="2">
    <source>
        <dbReference type="EMBL" id="CAB3368110.1"/>
    </source>
</evidence>
<dbReference type="EMBL" id="CADEPI010000036">
    <property type="protein sequence ID" value="CAB3368110.1"/>
    <property type="molecule type" value="Genomic_DNA"/>
</dbReference>
<dbReference type="Proteomes" id="UP000494165">
    <property type="component" value="Unassembled WGS sequence"/>
</dbReference>
<feature type="compositionally biased region" description="Basic residues" evidence="1">
    <location>
        <begin position="61"/>
        <end position="72"/>
    </location>
</feature>
<sequence>MSPAPPPPPPVVPYWRPQHNQFFPQISYWSLAVPMFNSRYLAAAPSRAPSPSPLKISRSPSRPRRHRVKNAS</sequence>
<proteinExistence type="predicted"/>